<keyword evidence="1" id="KW-0732">Signal</keyword>
<feature type="signal peptide" evidence="1">
    <location>
        <begin position="1"/>
        <end position="22"/>
    </location>
</feature>
<name>A0A8W8M5I6_MAGGI</name>
<dbReference type="OMA" id="LEICKIQ"/>
<organism evidence="2 3">
    <name type="scientific">Magallana gigas</name>
    <name type="common">Pacific oyster</name>
    <name type="synonym">Crassostrea gigas</name>
    <dbReference type="NCBI Taxonomy" id="29159"/>
    <lineage>
        <taxon>Eukaryota</taxon>
        <taxon>Metazoa</taxon>
        <taxon>Spiralia</taxon>
        <taxon>Lophotrochozoa</taxon>
        <taxon>Mollusca</taxon>
        <taxon>Bivalvia</taxon>
        <taxon>Autobranchia</taxon>
        <taxon>Pteriomorphia</taxon>
        <taxon>Ostreida</taxon>
        <taxon>Ostreoidea</taxon>
        <taxon>Ostreidae</taxon>
        <taxon>Magallana</taxon>
    </lineage>
</organism>
<dbReference type="PANTHER" id="PTHR45713:SF6">
    <property type="entry name" value="F5_8 TYPE C DOMAIN-CONTAINING PROTEIN"/>
    <property type="match status" value="1"/>
</dbReference>
<dbReference type="OrthoDB" id="6158912at2759"/>
<dbReference type="EnsemblMetazoa" id="G31435.1">
    <property type="protein sequence ID" value="G31435.1:cds"/>
    <property type="gene ID" value="G31435"/>
</dbReference>
<accession>A0A8W8M5I6</accession>
<evidence type="ECO:0000313" key="3">
    <source>
        <dbReference type="Proteomes" id="UP000005408"/>
    </source>
</evidence>
<dbReference type="PANTHER" id="PTHR45713">
    <property type="entry name" value="FTP DOMAIN-CONTAINING PROTEIN"/>
    <property type="match status" value="1"/>
</dbReference>
<dbReference type="EnsemblMetazoa" id="G31435.4">
    <property type="protein sequence ID" value="G31435.4:cds"/>
    <property type="gene ID" value="G31435"/>
</dbReference>
<keyword evidence="3" id="KW-1185">Reference proteome</keyword>
<dbReference type="AlphaFoldDB" id="A0A8W8M5I6"/>
<protein>
    <recommendedName>
        <fullName evidence="4">Fucolectin tachylectin-4 pentraxin-1 domain-containing protein</fullName>
    </recommendedName>
</protein>
<evidence type="ECO:0000313" key="2">
    <source>
        <dbReference type="EnsemblMetazoa" id="G31435.3:cds"/>
    </source>
</evidence>
<reference evidence="2" key="1">
    <citation type="submission" date="2022-08" db="UniProtKB">
        <authorList>
            <consortium name="EnsemblMetazoa"/>
        </authorList>
    </citation>
    <scope>IDENTIFICATION</scope>
    <source>
        <strain evidence="2">05x7-T-G4-1.051#20</strain>
    </source>
</reference>
<dbReference type="EnsemblMetazoa" id="G31435.3">
    <property type="protein sequence ID" value="G31435.3:cds"/>
    <property type="gene ID" value="G31435"/>
</dbReference>
<dbReference type="SUPFAM" id="SSF49785">
    <property type="entry name" value="Galactose-binding domain-like"/>
    <property type="match status" value="1"/>
</dbReference>
<dbReference type="Gene3D" id="2.60.120.260">
    <property type="entry name" value="Galactose-binding domain-like"/>
    <property type="match status" value="1"/>
</dbReference>
<dbReference type="InterPro" id="IPR008979">
    <property type="entry name" value="Galactose-bd-like_sf"/>
</dbReference>
<dbReference type="InterPro" id="IPR051941">
    <property type="entry name" value="BG_Antigen-Binding_Lectin"/>
</dbReference>
<dbReference type="EnsemblMetazoa" id="G31435.2">
    <property type="protein sequence ID" value="G31435.2:cds"/>
    <property type="gene ID" value="G31435"/>
</dbReference>
<evidence type="ECO:0000256" key="1">
    <source>
        <dbReference type="SAM" id="SignalP"/>
    </source>
</evidence>
<evidence type="ECO:0008006" key="4">
    <source>
        <dbReference type="Google" id="ProtNLM"/>
    </source>
</evidence>
<proteinExistence type="predicted"/>
<feature type="chain" id="PRO_5042431773" description="Fucolectin tachylectin-4 pentraxin-1 domain-containing protein" evidence="1">
    <location>
        <begin position="23"/>
        <end position="273"/>
    </location>
</feature>
<dbReference type="Pfam" id="PF22633">
    <property type="entry name" value="F5_F8_type_C_2"/>
    <property type="match status" value="1"/>
</dbReference>
<sequence>MEFQFLNTIIVCFLALLHFSRNQQSRCATYTMYQKFIGSLHDDRAKPLWEIERESVQSAKYLCVRRCEKDHRCVGIEICTIRPDLSRCRGCCEWYVIDKDGGLPRNATDGCKYFDLSKDGVESRGIRLSANSNVSAVASSTYVHYDTPLLASNVLDGIYGIHCGTSKTYSSVGETNPWIEVTWSGTITIQRIVIYNRADCCGNRLVDLNVTYTNNGVTGICGFYPGLLSRHGDIILIYCPLEAHATSVKLQIQSKPGQLNELNLCEVEIYKKS</sequence>
<dbReference type="Proteomes" id="UP000005408">
    <property type="component" value="Unassembled WGS sequence"/>
</dbReference>